<dbReference type="AlphaFoldDB" id="A0A7Y0L3A2"/>
<dbReference type="InterPro" id="IPR027469">
    <property type="entry name" value="Cation_efflux_TMD_sf"/>
</dbReference>
<dbReference type="Gene3D" id="1.20.1510.10">
    <property type="entry name" value="Cation efflux protein transmembrane domain"/>
    <property type="match status" value="1"/>
</dbReference>
<keyword evidence="14" id="KW-1185">Reference proteome</keyword>
<dbReference type="InterPro" id="IPR058533">
    <property type="entry name" value="Cation_efflux_TM"/>
</dbReference>
<comment type="similarity">
    <text evidence="3">Belongs to the TMEM163 family.</text>
</comment>
<evidence type="ECO:0000256" key="3">
    <source>
        <dbReference type="ARBA" id="ARBA00008731"/>
    </source>
</evidence>
<dbReference type="GO" id="GO:0008324">
    <property type="term" value="F:monoatomic cation transmembrane transporter activity"/>
    <property type="evidence" value="ECO:0007669"/>
    <property type="project" value="InterPro"/>
</dbReference>
<dbReference type="InterPro" id="IPR026765">
    <property type="entry name" value="Tmem163"/>
</dbReference>
<evidence type="ECO:0000256" key="8">
    <source>
        <dbReference type="ARBA" id="ARBA00023018"/>
    </source>
</evidence>
<proteinExistence type="inferred from homology"/>
<dbReference type="EMBL" id="JABBVZ010000009">
    <property type="protein sequence ID" value="NMP21600.1"/>
    <property type="molecule type" value="Genomic_DNA"/>
</dbReference>
<keyword evidence="10" id="KW-0968">Cytoplasmic vesicle</keyword>
<evidence type="ECO:0000256" key="7">
    <source>
        <dbReference type="ARBA" id="ARBA00022989"/>
    </source>
</evidence>
<evidence type="ECO:0000259" key="12">
    <source>
        <dbReference type="Pfam" id="PF01545"/>
    </source>
</evidence>
<dbReference type="Pfam" id="PF01545">
    <property type="entry name" value="Cation_efflux"/>
    <property type="match status" value="1"/>
</dbReference>
<name>A0A7Y0L3A2_9FIRM</name>
<sequence>MEALQMARRALRLEWVSIGWIIIEATGALWAGVQAHSVALTGFGADSLIELLSAGILVQRLTLQVRGGDAETVEAAEHRAARWAAGLLGLLALYLVGAAAWELFGHLHETASPLGMILATVSVALMVWLARSKRVLGQTLGSAALQADAAESVVCAWMAATALVSLAANWAFHWTWVDPLAALLIAYWVVREAREAWEEAHEE</sequence>
<feature type="transmembrane region" description="Helical" evidence="11">
    <location>
        <begin position="110"/>
        <end position="129"/>
    </location>
</feature>
<accession>A0A7Y0L3A2</accession>
<keyword evidence="6" id="KW-0862">Zinc</keyword>
<evidence type="ECO:0000313" key="14">
    <source>
        <dbReference type="Proteomes" id="UP000533476"/>
    </source>
</evidence>
<protein>
    <submittedName>
        <fullName evidence="13">Cation transporter</fullName>
    </submittedName>
</protein>
<dbReference type="SUPFAM" id="SSF161111">
    <property type="entry name" value="Cation efflux protein transmembrane domain-like"/>
    <property type="match status" value="1"/>
</dbReference>
<evidence type="ECO:0000256" key="10">
    <source>
        <dbReference type="ARBA" id="ARBA00023329"/>
    </source>
</evidence>
<dbReference type="PANTHER" id="PTHR31937">
    <property type="entry name" value="TRANSMEMBRANE PROTEIN 163"/>
    <property type="match status" value="1"/>
</dbReference>
<keyword evidence="9 11" id="KW-0472">Membrane</keyword>
<dbReference type="RefSeq" id="WP_169097118.1">
    <property type="nucleotide sequence ID" value="NZ_JABBVZ010000009.1"/>
</dbReference>
<evidence type="ECO:0000256" key="2">
    <source>
        <dbReference type="ARBA" id="ARBA00004644"/>
    </source>
</evidence>
<dbReference type="Proteomes" id="UP000533476">
    <property type="component" value="Unassembled WGS sequence"/>
</dbReference>
<dbReference type="PANTHER" id="PTHR31937:SF2">
    <property type="entry name" value="TRANSMEMBRANE PROTEIN 163"/>
    <property type="match status" value="1"/>
</dbReference>
<reference evidence="13 14" key="1">
    <citation type="submission" date="2020-04" db="EMBL/GenBank/DDBJ databases">
        <authorList>
            <person name="Zhang R."/>
            <person name="Schippers A."/>
        </authorList>
    </citation>
    <scope>NUCLEOTIDE SEQUENCE [LARGE SCALE GENOMIC DNA]</scope>
    <source>
        <strain evidence="13 14">DSM 109850</strain>
    </source>
</reference>
<evidence type="ECO:0000256" key="11">
    <source>
        <dbReference type="SAM" id="Phobius"/>
    </source>
</evidence>
<comment type="caution">
    <text evidence="13">The sequence shown here is derived from an EMBL/GenBank/DDBJ whole genome shotgun (WGS) entry which is preliminary data.</text>
</comment>
<feature type="transmembrane region" description="Helical" evidence="11">
    <location>
        <begin position="83"/>
        <end position="104"/>
    </location>
</feature>
<dbReference type="GO" id="GO:0031410">
    <property type="term" value="C:cytoplasmic vesicle"/>
    <property type="evidence" value="ECO:0007669"/>
    <property type="project" value="UniProtKB-KW"/>
</dbReference>
<gene>
    <name evidence="13" type="ORF">HIJ39_04425</name>
</gene>
<feature type="transmembrane region" description="Helical" evidence="11">
    <location>
        <begin position="149"/>
        <end position="168"/>
    </location>
</feature>
<keyword evidence="5" id="KW-0967">Endosome</keyword>
<keyword evidence="8" id="KW-0770">Synapse</keyword>
<dbReference type="GO" id="GO:0016020">
    <property type="term" value="C:membrane"/>
    <property type="evidence" value="ECO:0007669"/>
    <property type="project" value="InterPro"/>
</dbReference>
<organism evidence="13 14">
    <name type="scientific">Sulfobacillus harzensis</name>
    <dbReference type="NCBI Taxonomy" id="2729629"/>
    <lineage>
        <taxon>Bacteria</taxon>
        <taxon>Bacillati</taxon>
        <taxon>Bacillota</taxon>
        <taxon>Clostridia</taxon>
        <taxon>Eubacteriales</taxon>
        <taxon>Clostridiales Family XVII. Incertae Sedis</taxon>
        <taxon>Sulfobacillus</taxon>
    </lineage>
</organism>
<evidence type="ECO:0000256" key="9">
    <source>
        <dbReference type="ARBA" id="ARBA00023136"/>
    </source>
</evidence>
<evidence type="ECO:0000256" key="4">
    <source>
        <dbReference type="ARBA" id="ARBA00022692"/>
    </source>
</evidence>
<evidence type="ECO:0000256" key="5">
    <source>
        <dbReference type="ARBA" id="ARBA00022753"/>
    </source>
</evidence>
<feature type="domain" description="Cation efflux protein transmembrane" evidence="12">
    <location>
        <begin position="21"/>
        <end position="194"/>
    </location>
</feature>
<keyword evidence="4 11" id="KW-0812">Transmembrane</keyword>
<evidence type="ECO:0000256" key="6">
    <source>
        <dbReference type="ARBA" id="ARBA00022833"/>
    </source>
</evidence>
<comment type="subcellular location">
    <subcellularLocation>
        <location evidence="2">Cytoplasmic vesicle</location>
        <location evidence="2">Secretory vesicle</location>
        <location evidence="2">Synaptic vesicle membrane</location>
        <topology evidence="2">Multi-pass membrane protein</topology>
    </subcellularLocation>
    <subcellularLocation>
        <location evidence="1">Early endosome membrane</location>
    </subcellularLocation>
</comment>
<evidence type="ECO:0000313" key="13">
    <source>
        <dbReference type="EMBL" id="NMP21600.1"/>
    </source>
</evidence>
<evidence type="ECO:0000256" key="1">
    <source>
        <dbReference type="ARBA" id="ARBA00004146"/>
    </source>
</evidence>
<keyword evidence="7 11" id="KW-1133">Transmembrane helix</keyword>